<evidence type="ECO:0008006" key="3">
    <source>
        <dbReference type="Google" id="ProtNLM"/>
    </source>
</evidence>
<proteinExistence type="predicted"/>
<dbReference type="Proteomes" id="UP000028933">
    <property type="component" value="Chromosome"/>
</dbReference>
<evidence type="ECO:0000313" key="1">
    <source>
        <dbReference type="EMBL" id="AIL46829.1"/>
    </source>
</evidence>
<organism evidence="1 2">
    <name type="scientific">Elizabethkingia anophelis NUHP1</name>
    <dbReference type="NCBI Taxonomy" id="1338011"/>
    <lineage>
        <taxon>Bacteria</taxon>
        <taxon>Pseudomonadati</taxon>
        <taxon>Bacteroidota</taxon>
        <taxon>Flavobacteriia</taxon>
        <taxon>Flavobacteriales</taxon>
        <taxon>Weeksellaceae</taxon>
        <taxon>Elizabethkingia</taxon>
    </lineage>
</organism>
<gene>
    <name evidence="1" type="ORF">BD94_3054</name>
</gene>
<protein>
    <recommendedName>
        <fullName evidence="3">Bacteriocin</fullName>
    </recommendedName>
</protein>
<sequence length="52" mass="5669">MKKLLKKDLKKVNGGGPPLGGMACVYYDPYLNKTVEGITDNNGVCQCVVCEY</sequence>
<dbReference type="HOGENOM" id="CLU_3079398_0_0_10"/>
<dbReference type="STRING" id="1338011.BD94_3054"/>
<dbReference type="AlphaFoldDB" id="A0A077EKP6"/>
<dbReference type="KEGG" id="eao:BD94_3054"/>
<dbReference type="EMBL" id="CP007547">
    <property type="protein sequence ID" value="AIL46829.1"/>
    <property type="molecule type" value="Genomic_DNA"/>
</dbReference>
<accession>A0A077EKP6</accession>
<evidence type="ECO:0000313" key="2">
    <source>
        <dbReference type="Proteomes" id="UP000028933"/>
    </source>
</evidence>
<name>A0A077EKP6_9FLAO</name>
<dbReference type="PROSITE" id="PS51257">
    <property type="entry name" value="PROKAR_LIPOPROTEIN"/>
    <property type="match status" value="1"/>
</dbReference>
<reference evidence="1 2" key="1">
    <citation type="journal article" date="2013" name="Lancet">
        <title>First case of E anophelis outbreak in an intensive-care unit.</title>
        <authorList>
            <person name="Teo J."/>
            <person name="Tan S.Y."/>
            <person name="Tay M."/>
            <person name="Ding Y."/>
            <person name="Kjelleberg S."/>
            <person name="Givskov M."/>
            <person name="Lin R.T."/>
            <person name="Yang L."/>
        </authorList>
    </citation>
    <scope>NUCLEOTIDE SEQUENCE [LARGE SCALE GENOMIC DNA]</scope>
    <source>
        <strain evidence="1 2">NUHP1</strain>
    </source>
</reference>
<dbReference type="RefSeq" id="WP_153246871.1">
    <property type="nucleotide sequence ID" value="NZ_CP007547.1"/>
</dbReference>